<feature type="domain" description="Ig-like" evidence="6">
    <location>
        <begin position="399"/>
        <end position="477"/>
    </location>
</feature>
<gene>
    <name evidence="8" type="primary">LOC106466144</name>
</gene>
<dbReference type="InterPro" id="IPR036179">
    <property type="entry name" value="Ig-like_dom_sf"/>
</dbReference>
<dbReference type="InterPro" id="IPR013783">
    <property type="entry name" value="Ig-like_fold"/>
</dbReference>
<feature type="signal peptide" evidence="5">
    <location>
        <begin position="1"/>
        <end position="26"/>
    </location>
</feature>
<evidence type="ECO:0000256" key="4">
    <source>
        <dbReference type="SAM" id="Phobius"/>
    </source>
</evidence>
<protein>
    <submittedName>
        <fullName evidence="8">Hemicentin-2-like isoform X2</fullName>
    </submittedName>
</protein>
<evidence type="ECO:0000256" key="3">
    <source>
        <dbReference type="ARBA" id="ARBA00023157"/>
    </source>
</evidence>
<keyword evidence="3" id="KW-1015">Disulfide bond</keyword>
<evidence type="ECO:0000259" key="6">
    <source>
        <dbReference type="PROSITE" id="PS50835"/>
    </source>
</evidence>
<sequence length="699" mass="78453">MGNSRLGFINWQLIFYIIALLTATNCQHNVSQELLVISGRQALIPCNVSIPDYEIAISLIMWFKEESETPVYTMDARKGNLRNAVHFVGDQLRPRATFDLSTQPPLLRIDPVKDSDSGVYRCRVDFRWSRTIYHEVKLKVIIPPRRVFIVDQDEETVESSIERLQEGDTIALTCVSVGGKPLPNVTWWKNSKLFDDSSNIVSRDKIRNELVIQSLQRKDDSSSLTCKSSNSNLTLPASSTVIVKMILKPLFVKIISPHHPLSAGQRTQLQCHSYGSKPAAHISWWQGNKELTTSAITAKTDNSTFSKLSFTPSVEDNGSYLSCRADNPVIPNSGLEDGRILDIHYLPQTSLTPETDADLRNLIEGDEIFLKCVTKANPALKRLEWIKDDRVLQKNQIAPICAQRKQQEFRVMRNSSVTLKCLVHANPFDLKFQWYLKSSANIEEVNGYKENMTLNTLVYTPSKDSDYGVIICQASNSIGVQQVPCVFHLLPVGKPDFLKNCVIFDQSTTGFSVHCQDGYNGGLNQTFHMEVYEVTAMEHRLLANITHDTIPVFGIQTLPSDSTFSVVLYASNNIGRSKSVILRARTASAKQELKDDSGDIEVRLLVAAIAGAVAVVIILTAAGFIISRYYRRQQSQFSGQVEEPHRDELFPLQEVSQLSIPVSTVRTITGFREMVPVVEEVTLLRQTTEADITQTEQRP</sequence>
<keyword evidence="4" id="KW-1133">Transmembrane helix</keyword>
<dbReference type="Proteomes" id="UP000694941">
    <property type="component" value="Unplaced"/>
</dbReference>
<feature type="domain" description="Ig-like" evidence="6">
    <location>
        <begin position="249"/>
        <end position="342"/>
    </location>
</feature>
<comment type="subcellular location">
    <subcellularLocation>
        <location evidence="1">Membrane</location>
        <topology evidence="1">Single-pass membrane protein</topology>
    </subcellularLocation>
</comment>
<dbReference type="InterPro" id="IPR007110">
    <property type="entry name" value="Ig-like_dom"/>
</dbReference>
<evidence type="ECO:0000256" key="1">
    <source>
        <dbReference type="ARBA" id="ARBA00004167"/>
    </source>
</evidence>
<evidence type="ECO:0000256" key="5">
    <source>
        <dbReference type="SAM" id="SignalP"/>
    </source>
</evidence>
<dbReference type="PANTHER" id="PTHR23278:SF19">
    <property type="entry name" value="OBSCURIN"/>
    <property type="match status" value="1"/>
</dbReference>
<organism evidence="7 8">
    <name type="scientific">Limulus polyphemus</name>
    <name type="common">Atlantic horseshoe crab</name>
    <dbReference type="NCBI Taxonomy" id="6850"/>
    <lineage>
        <taxon>Eukaryota</taxon>
        <taxon>Metazoa</taxon>
        <taxon>Ecdysozoa</taxon>
        <taxon>Arthropoda</taxon>
        <taxon>Chelicerata</taxon>
        <taxon>Merostomata</taxon>
        <taxon>Xiphosura</taxon>
        <taxon>Limulidae</taxon>
        <taxon>Limulus</taxon>
    </lineage>
</organism>
<dbReference type="InterPro" id="IPR013162">
    <property type="entry name" value="CD80_C2-set"/>
</dbReference>
<feature type="chain" id="PRO_5045431205" evidence="5">
    <location>
        <begin position="27"/>
        <end position="699"/>
    </location>
</feature>
<dbReference type="PROSITE" id="PS50835">
    <property type="entry name" value="IG_LIKE"/>
    <property type="match status" value="5"/>
</dbReference>
<accession>A0ABM1T1U0</accession>
<dbReference type="Pfam" id="PF08205">
    <property type="entry name" value="C2-set_2"/>
    <property type="match status" value="1"/>
</dbReference>
<dbReference type="PANTHER" id="PTHR23278">
    <property type="entry name" value="SIDESTEP PROTEIN"/>
    <property type="match status" value="1"/>
</dbReference>
<feature type="transmembrane region" description="Helical" evidence="4">
    <location>
        <begin position="604"/>
        <end position="626"/>
    </location>
</feature>
<dbReference type="SUPFAM" id="SSF48726">
    <property type="entry name" value="Immunoglobulin"/>
    <property type="match status" value="4"/>
</dbReference>
<reference evidence="8" key="1">
    <citation type="submission" date="2025-08" db="UniProtKB">
        <authorList>
            <consortium name="RefSeq"/>
        </authorList>
    </citation>
    <scope>IDENTIFICATION</scope>
    <source>
        <tissue evidence="8">Muscle</tissue>
    </source>
</reference>
<dbReference type="CDD" id="cd00096">
    <property type="entry name" value="Ig"/>
    <property type="match status" value="2"/>
</dbReference>
<dbReference type="GeneID" id="106466144"/>
<dbReference type="RefSeq" id="XP_022249846.1">
    <property type="nucleotide sequence ID" value="XM_022394138.1"/>
</dbReference>
<keyword evidence="5" id="KW-0732">Signal</keyword>
<feature type="domain" description="Ig-like" evidence="6">
    <location>
        <begin position="39"/>
        <end position="133"/>
    </location>
</feature>
<evidence type="ECO:0000313" key="7">
    <source>
        <dbReference type="Proteomes" id="UP000694941"/>
    </source>
</evidence>
<dbReference type="InterPro" id="IPR003598">
    <property type="entry name" value="Ig_sub2"/>
</dbReference>
<feature type="domain" description="Ig-like" evidence="6">
    <location>
        <begin position="347"/>
        <end position="388"/>
    </location>
</feature>
<evidence type="ECO:0000313" key="8">
    <source>
        <dbReference type="RefSeq" id="XP_022249846.1"/>
    </source>
</evidence>
<dbReference type="InterPro" id="IPR003599">
    <property type="entry name" value="Ig_sub"/>
</dbReference>
<dbReference type="Gene3D" id="2.60.40.10">
    <property type="entry name" value="Immunoglobulins"/>
    <property type="match status" value="4"/>
</dbReference>
<evidence type="ECO:0000256" key="2">
    <source>
        <dbReference type="ARBA" id="ARBA00023136"/>
    </source>
</evidence>
<dbReference type="SMART" id="SM00409">
    <property type="entry name" value="IG"/>
    <property type="match status" value="4"/>
</dbReference>
<keyword evidence="4" id="KW-0812">Transmembrane</keyword>
<name>A0ABM1T1U0_LIMPO</name>
<proteinExistence type="predicted"/>
<dbReference type="SMART" id="SM00408">
    <property type="entry name" value="IGc2"/>
    <property type="match status" value="4"/>
</dbReference>
<dbReference type="Pfam" id="PF13927">
    <property type="entry name" value="Ig_3"/>
    <property type="match status" value="2"/>
</dbReference>
<feature type="domain" description="Ig-like" evidence="6">
    <location>
        <begin position="144"/>
        <end position="242"/>
    </location>
</feature>
<keyword evidence="7" id="KW-1185">Reference proteome</keyword>
<keyword evidence="2 4" id="KW-0472">Membrane</keyword>